<comment type="caution">
    <text evidence="11">The sequence shown here is derived from an EMBL/GenBank/DDBJ whole genome shotgun (WGS) entry which is preliminary data.</text>
</comment>
<keyword evidence="7 9" id="KW-1133">Transmembrane helix</keyword>
<evidence type="ECO:0000256" key="4">
    <source>
        <dbReference type="ARBA" id="ARBA00022448"/>
    </source>
</evidence>
<accession>A0A916QT95</accession>
<dbReference type="RefSeq" id="WP_188670045.1">
    <property type="nucleotide sequence ID" value="NZ_BMKA01000001.1"/>
</dbReference>
<dbReference type="GO" id="GO:0005886">
    <property type="term" value="C:plasma membrane"/>
    <property type="evidence" value="ECO:0007669"/>
    <property type="project" value="UniProtKB-SubCell"/>
</dbReference>
<keyword evidence="4" id="KW-0813">Transport</keyword>
<evidence type="ECO:0000256" key="3">
    <source>
        <dbReference type="ARBA" id="ARBA00016864"/>
    </source>
</evidence>
<dbReference type="InterPro" id="IPR005672">
    <property type="entry name" value="Phosphate_PstA"/>
</dbReference>
<dbReference type="PANTHER" id="PTHR43470:SF5">
    <property type="entry name" value="PHOSPHATE TRANSPORT SYSTEM PERMEASE PROTEIN PSTA"/>
    <property type="match status" value="1"/>
</dbReference>
<evidence type="ECO:0000256" key="2">
    <source>
        <dbReference type="ARBA" id="ARBA00007069"/>
    </source>
</evidence>
<organism evidence="11 12">
    <name type="scientific">Neptunicoccus cionae</name>
    <dbReference type="NCBI Taxonomy" id="2035344"/>
    <lineage>
        <taxon>Bacteria</taxon>
        <taxon>Pseudomonadati</taxon>
        <taxon>Pseudomonadota</taxon>
        <taxon>Alphaproteobacteria</taxon>
        <taxon>Rhodobacterales</taxon>
        <taxon>Paracoccaceae</taxon>
        <taxon>Neptunicoccus</taxon>
    </lineage>
</organism>
<reference evidence="11" key="1">
    <citation type="journal article" date="2014" name="Int. J. Syst. Evol. Microbiol.">
        <title>Complete genome sequence of Corynebacterium casei LMG S-19264T (=DSM 44701T), isolated from a smear-ripened cheese.</title>
        <authorList>
            <consortium name="US DOE Joint Genome Institute (JGI-PGF)"/>
            <person name="Walter F."/>
            <person name="Albersmeier A."/>
            <person name="Kalinowski J."/>
            <person name="Ruckert C."/>
        </authorList>
    </citation>
    <scope>NUCLEOTIDE SEQUENCE</scope>
    <source>
        <strain evidence="11">CGMCC 1.15880</strain>
    </source>
</reference>
<evidence type="ECO:0000256" key="9">
    <source>
        <dbReference type="RuleBase" id="RU363043"/>
    </source>
</evidence>
<dbReference type="SUPFAM" id="SSF161098">
    <property type="entry name" value="MetI-like"/>
    <property type="match status" value="1"/>
</dbReference>
<evidence type="ECO:0000256" key="1">
    <source>
        <dbReference type="ARBA" id="ARBA00004651"/>
    </source>
</evidence>
<dbReference type="InterPro" id="IPR024573">
    <property type="entry name" value="DUF3333"/>
</dbReference>
<dbReference type="Proteomes" id="UP000628017">
    <property type="component" value="Unassembled WGS sequence"/>
</dbReference>
<dbReference type="GO" id="GO:0005315">
    <property type="term" value="F:phosphate transmembrane transporter activity"/>
    <property type="evidence" value="ECO:0007669"/>
    <property type="project" value="InterPro"/>
</dbReference>
<evidence type="ECO:0000256" key="6">
    <source>
        <dbReference type="ARBA" id="ARBA00022692"/>
    </source>
</evidence>
<dbReference type="Pfam" id="PF11812">
    <property type="entry name" value="DUF3333"/>
    <property type="match status" value="1"/>
</dbReference>
<name>A0A916QT95_9RHOB</name>
<evidence type="ECO:0000256" key="5">
    <source>
        <dbReference type="ARBA" id="ARBA00022475"/>
    </source>
</evidence>
<evidence type="ECO:0000259" key="10">
    <source>
        <dbReference type="PROSITE" id="PS50928"/>
    </source>
</evidence>
<dbReference type="Gene3D" id="1.10.3720.10">
    <property type="entry name" value="MetI-like"/>
    <property type="match status" value="1"/>
</dbReference>
<keyword evidence="8 9" id="KW-0472">Membrane</keyword>
<protein>
    <recommendedName>
        <fullName evidence="3 9">Phosphate transport system permease protein PstA</fullName>
    </recommendedName>
</protein>
<feature type="transmembrane region" description="Helical" evidence="9">
    <location>
        <begin position="196"/>
        <end position="225"/>
    </location>
</feature>
<feature type="domain" description="ABC transmembrane type-1" evidence="10">
    <location>
        <begin position="196"/>
        <end position="407"/>
    </location>
</feature>
<reference evidence="11" key="2">
    <citation type="submission" date="2020-09" db="EMBL/GenBank/DDBJ databases">
        <authorList>
            <person name="Sun Q."/>
            <person name="Zhou Y."/>
        </authorList>
    </citation>
    <scope>NUCLEOTIDE SEQUENCE</scope>
    <source>
        <strain evidence="11">CGMCC 1.15880</strain>
    </source>
</reference>
<feature type="transmembrane region" description="Helical" evidence="9">
    <location>
        <begin position="245"/>
        <end position="267"/>
    </location>
</feature>
<sequence length="418" mass="45321">MTDLITPSAQLKSRKLAEKRFQWYGRGAIFASLAFLVVMVGSILYKGSGAFTTTDVAIVVDLGPEAVDPANPQDARFEKIVKDALKARFPDANKRAERRKLYGLVSNDAGFALERFVLANPDAIGTQAKVWFRASDDLDILLKGTVDRTVDESERRLSDQEIGWIDTLVADGDVKRGFNWSFFTNGDSREPELAGILSALTGSALTLLVCFLFSFPVAIMAAIYLEEFAPKNRFSDIIEVNINNLAAVPSIVFGLLGLSMLLNTFGMPRSSPLVGGLVLSLMTLPTIIIAARASLRAVPPSIREAALGMGASPVQATFHHVAPLALPGIMTGTIVGMAQALGETAPLLMIGMVAFIVDVPQSILEPATALPVQIFLWADAPERAFLEKTSAAIIVLLLFLITMNLLAIVLRRRFEKRF</sequence>
<gene>
    <name evidence="11" type="ORF">GCM10011498_01880</name>
</gene>
<feature type="transmembrane region" description="Helical" evidence="9">
    <location>
        <begin position="391"/>
        <end position="410"/>
    </location>
</feature>
<feature type="transmembrane region" description="Helical" evidence="9">
    <location>
        <begin position="273"/>
        <end position="295"/>
    </location>
</feature>
<evidence type="ECO:0000313" key="12">
    <source>
        <dbReference type="Proteomes" id="UP000628017"/>
    </source>
</evidence>
<dbReference type="CDD" id="cd06261">
    <property type="entry name" value="TM_PBP2"/>
    <property type="match status" value="1"/>
</dbReference>
<dbReference type="AlphaFoldDB" id="A0A916QT95"/>
<dbReference type="GO" id="GO:0035435">
    <property type="term" value="P:phosphate ion transmembrane transport"/>
    <property type="evidence" value="ECO:0007669"/>
    <property type="project" value="InterPro"/>
</dbReference>
<comment type="caution">
    <text evidence="9">Lacks conserved residue(s) required for the propagation of feature annotation.</text>
</comment>
<evidence type="ECO:0000256" key="8">
    <source>
        <dbReference type="ARBA" id="ARBA00023136"/>
    </source>
</evidence>
<dbReference type="NCBIfam" id="TIGR00974">
    <property type="entry name" value="3a0107s02c"/>
    <property type="match status" value="1"/>
</dbReference>
<comment type="subcellular location">
    <subcellularLocation>
        <location evidence="9">Cell inner membrane</location>
        <topology evidence="9">Multi-pass membrane protein</topology>
    </subcellularLocation>
    <subcellularLocation>
        <location evidence="1">Cell membrane</location>
        <topology evidence="1">Multi-pass membrane protein</topology>
    </subcellularLocation>
</comment>
<evidence type="ECO:0000313" key="11">
    <source>
        <dbReference type="EMBL" id="GGA05848.1"/>
    </source>
</evidence>
<dbReference type="PROSITE" id="PS50928">
    <property type="entry name" value="ABC_TM1"/>
    <property type="match status" value="1"/>
</dbReference>
<feature type="transmembrane region" description="Helical" evidence="9">
    <location>
        <begin position="23"/>
        <end position="45"/>
    </location>
</feature>
<evidence type="ECO:0000256" key="7">
    <source>
        <dbReference type="ARBA" id="ARBA00022989"/>
    </source>
</evidence>
<keyword evidence="5 9" id="KW-1003">Cell membrane</keyword>
<dbReference type="InterPro" id="IPR035906">
    <property type="entry name" value="MetI-like_sf"/>
</dbReference>
<keyword evidence="6 9" id="KW-0812">Transmembrane</keyword>
<dbReference type="PANTHER" id="PTHR43470">
    <property type="entry name" value="PHOSPHATE TRANSPORT SYSTEM PERMEASE PROTEIN PSTA-RELATED"/>
    <property type="match status" value="1"/>
</dbReference>
<keyword evidence="12" id="KW-1185">Reference proteome</keyword>
<proteinExistence type="inferred from homology"/>
<dbReference type="Pfam" id="PF00528">
    <property type="entry name" value="BPD_transp_1"/>
    <property type="match status" value="1"/>
</dbReference>
<dbReference type="EMBL" id="BMKA01000001">
    <property type="protein sequence ID" value="GGA05848.1"/>
    <property type="molecule type" value="Genomic_DNA"/>
</dbReference>
<dbReference type="InterPro" id="IPR000515">
    <property type="entry name" value="MetI-like"/>
</dbReference>
<comment type="similarity">
    <text evidence="2 9">Belongs to the binding-protein-dependent transport system permease family. CysTW subfamily.</text>
</comment>